<evidence type="ECO:0000256" key="1">
    <source>
        <dbReference type="SAM" id="Phobius"/>
    </source>
</evidence>
<dbReference type="WBParaSite" id="ALUE_0000751901-mRNA-1">
    <property type="protein sequence ID" value="ALUE_0000751901-mRNA-1"/>
    <property type="gene ID" value="ALUE_0000751901"/>
</dbReference>
<keyword evidence="1" id="KW-1133">Transmembrane helix</keyword>
<name>A0A0M3HWJ3_ASCLU</name>
<feature type="transmembrane region" description="Helical" evidence="1">
    <location>
        <begin position="35"/>
        <end position="58"/>
    </location>
</feature>
<proteinExistence type="predicted"/>
<keyword evidence="1" id="KW-0472">Membrane</keyword>
<dbReference type="AlphaFoldDB" id="A0A0M3HWJ3"/>
<evidence type="ECO:0000313" key="2">
    <source>
        <dbReference type="Proteomes" id="UP000036681"/>
    </source>
</evidence>
<evidence type="ECO:0000313" key="3">
    <source>
        <dbReference type="WBParaSite" id="ALUE_0000751901-mRNA-1"/>
    </source>
</evidence>
<keyword evidence="2" id="KW-1185">Reference proteome</keyword>
<keyword evidence="1" id="KW-0812">Transmembrane</keyword>
<organism evidence="2 3">
    <name type="scientific">Ascaris lumbricoides</name>
    <name type="common">Giant roundworm</name>
    <dbReference type="NCBI Taxonomy" id="6252"/>
    <lineage>
        <taxon>Eukaryota</taxon>
        <taxon>Metazoa</taxon>
        <taxon>Ecdysozoa</taxon>
        <taxon>Nematoda</taxon>
        <taxon>Chromadorea</taxon>
        <taxon>Rhabditida</taxon>
        <taxon>Spirurina</taxon>
        <taxon>Ascaridomorpha</taxon>
        <taxon>Ascaridoidea</taxon>
        <taxon>Ascarididae</taxon>
        <taxon>Ascaris</taxon>
    </lineage>
</organism>
<accession>A0A0M3HWJ3</accession>
<dbReference type="Proteomes" id="UP000036681">
    <property type="component" value="Unplaced"/>
</dbReference>
<reference evidence="3" key="1">
    <citation type="submission" date="2017-02" db="UniProtKB">
        <authorList>
            <consortium name="WormBaseParasite"/>
        </authorList>
    </citation>
    <scope>IDENTIFICATION</scope>
</reference>
<sequence>MKAKLLIHAHCCMSSLALQPKNVMGRSVQKSWLNGGGFVWNSVVANIIAVSCWAAILSDHRLYERRSMILSPVNNRTHLDASLRR</sequence>
<protein>
    <submittedName>
        <fullName evidence="3">7TM_GPCR_Srx domain-containing protein</fullName>
    </submittedName>
</protein>